<proteinExistence type="inferred from homology"/>
<dbReference type="InterPro" id="IPR023635">
    <property type="entry name" value="Peptide_deformylase"/>
</dbReference>
<comment type="similarity">
    <text evidence="1 2">Belongs to the polypeptide deformylase family.</text>
</comment>
<evidence type="ECO:0000256" key="1">
    <source>
        <dbReference type="ARBA" id="ARBA00010759"/>
    </source>
</evidence>
<comment type="caution">
    <text evidence="3">The sequence shown here is derived from an EMBL/GenBank/DDBJ whole genome shotgun (WGS) entry which is preliminary data.</text>
</comment>
<dbReference type="Gene3D" id="3.90.45.10">
    <property type="entry name" value="Peptide deformylase"/>
    <property type="match status" value="1"/>
</dbReference>
<feature type="active site" evidence="2">
    <location>
        <position position="135"/>
    </location>
</feature>
<reference evidence="3 4" key="1">
    <citation type="journal article" date="2016" name="Nat. Commun.">
        <title>Thousands of microbial genomes shed light on interconnected biogeochemical processes in an aquifer system.</title>
        <authorList>
            <person name="Anantharaman K."/>
            <person name="Brown C.T."/>
            <person name="Hug L.A."/>
            <person name="Sharon I."/>
            <person name="Castelle C.J."/>
            <person name="Probst A.J."/>
            <person name="Thomas B.C."/>
            <person name="Singh A."/>
            <person name="Wilkins M.J."/>
            <person name="Karaoz U."/>
            <person name="Brodie E.L."/>
            <person name="Williams K.H."/>
            <person name="Hubbard S.S."/>
            <person name="Banfield J.F."/>
        </authorList>
    </citation>
    <scope>NUCLEOTIDE SEQUENCE [LARGE SCALE GENOMIC DNA]</scope>
</reference>
<gene>
    <name evidence="2" type="primary">def</name>
    <name evidence="3" type="ORF">A3D72_01415</name>
</gene>
<dbReference type="AlphaFoldDB" id="A0A1F7U245"/>
<keyword evidence="2" id="KW-0378">Hydrolase</keyword>
<dbReference type="NCBIfam" id="NF001159">
    <property type="entry name" value="PRK00150.1-3"/>
    <property type="match status" value="1"/>
</dbReference>
<dbReference type="HAMAP" id="MF_00163">
    <property type="entry name" value="Pep_deformylase"/>
    <property type="match status" value="1"/>
</dbReference>
<comment type="catalytic activity">
    <reaction evidence="2">
        <text>N-terminal N-formyl-L-methionyl-[peptide] + H2O = N-terminal L-methionyl-[peptide] + formate</text>
        <dbReference type="Rhea" id="RHEA:24420"/>
        <dbReference type="Rhea" id="RHEA-COMP:10639"/>
        <dbReference type="Rhea" id="RHEA-COMP:10640"/>
        <dbReference type="ChEBI" id="CHEBI:15377"/>
        <dbReference type="ChEBI" id="CHEBI:15740"/>
        <dbReference type="ChEBI" id="CHEBI:49298"/>
        <dbReference type="ChEBI" id="CHEBI:64731"/>
        <dbReference type="EC" id="3.5.1.88"/>
    </reaction>
</comment>
<dbReference type="PRINTS" id="PR01576">
    <property type="entry name" value="PDEFORMYLASE"/>
</dbReference>
<keyword evidence="2" id="KW-0648">Protein biosynthesis</keyword>
<dbReference type="STRING" id="1802391.A3D72_01415"/>
<dbReference type="PANTHER" id="PTHR10458:SF22">
    <property type="entry name" value="PEPTIDE DEFORMYLASE"/>
    <property type="match status" value="1"/>
</dbReference>
<dbReference type="Proteomes" id="UP000176303">
    <property type="component" value="Unassembled WGS sequence"/>
</dbReference>
<evidence type="ECO:0000313" key="4">
    <source>
        <dbReference type="Proteomes" id="UP000176303"/>
    </source>
</evidence>
<keyword evidence="2" id="KW-0408">Iron</keyword>
<dbReference type="GO" id="GO:0006412">
    <property type="term" value="P:translation"/>
    <property type="evidence" value="ECO:0007669"/>
    <property type="project" value="UniProtKB-UniRule"/>
</dbReference>
<dbReference type="GO" id="GO:0046872">
    <property type="term" value="F:metal ion binding"/>
    <property type="evidence" value="ECO:0007669"/>
    <property type="project" value="UniProtKB-KW"/>
</dbReference>
<accession>A0A1F7U245</accession>
<dbReference type="PIRSF" id="PIRSF004749">
    <property type="entry name" value="Pep_def"/>
    <property type="match status" value="1"/>
</dbReference>
<dbReference type="InterPro" id="IPR036821">
    <property type="entry name" value="Peptide_deformylase_sf"/>
</dbReference>
<dbReference type="SUPFAM" id="SSF56420">
    <property type="entry name" value="Peptide deformylase"/>
    <property type="match status" value="1"/>
</dbReference>
<dbReference type="PANTHER" id="PTHR10458">
    <property type="entry name" value="PEPTIDE DEFORMYLASE"/>
    <property type="match status" value="1"/>
</dbReference>
<dbReference type="Pfam" id="PF01327">
    <property type="entry name" value="Pep_deformylase"/>
    <property type="match status" value="1"/>
</dbReference>
<sequence length="162" mass="18304">MTPLPIVQHPDERLRRKATDLPLQRLADHEFQKFLDRMIETMFAAEGVGLAANQVGEPWNLAVVSTKDGPLVLINPKIIRRSLRKETSEEGCLSVPGVWGEVSRSILVKVTAYDRQEHKIDINAEGLFARIIQHEIDHLNGILIIDKAKNVREAGREKNNDL</sequence>
<feature type="binding site" evidence="2">
    <location>
        <position position="92"/>
    </location>
    <ligand>
        <name>Fe cation</name>
        <dbReference type="ChEBI" id="CHEBI:24875"/>
    </ligand>
</feature>
<evidence type="ECO:0000313" key="3">
    <source>
        <dbReference type="EMBL" id="OGL72311.1"/>
    </source>
</evidence>
<dbReference type="EC" id="3.5.1.88" evidence="2"/>
<evidence type="ECO:0000256" key="2">
    <source>
        <dbReference type="HAMAP-Rule" id="MF_00163"/>
    </source>
</evidence>
<dbReference type="CDD" id="cd00487">
    <property type="entry name" value="Pep_deformylase"/>
    <property type="match status" value="1"/>
</dbReference>
<dbReference type="GO" id="GO:0042586">
    <property type="term" value="F:peptide deformylase activity"/>
    <property type="evidence" value="ECO:0007669"/>
    <property type="project" value="UniProtKB-UniRule"/>
</dbReference>
<dbReference type="NCBIfam" id="TIGR00079">
    <property type="entry name" value="pept_deformyl"/>
    <property type="match status" value="1"/>
</dbReference>
<name>A0A1F7U245_9BACT</name>
<keyword evidence="2" id="KW-0479">Metal-binding</keyword>
<comment type="function">
    <text evidence="2">Removes the formyl group from the N-terminal Met of newly synthesized proteins. Requires at least a dipeptide for an efficient rate of reaction. N-terminal L-methionine is a prerequisite for activity but the enzyme has broad specificity at other positions.</text>
</comment>
<feature type="binding site" evidence="2">
    <location>
        <position position="138"/>
    </location>
    <ligand>
        <name>Fe cation</name>
        <dbReference type="ChEBI" id="CHEBI:24875"/>
    </ligand>
</feature>
<feature type="binding site" evidence="2">
    <location>
        <position position="134"/>
    </location>
    <ligand>
        <name>Fe cation</name>
        <dbReference type="ChEBI" id="CHEBI:24875"/>
    </ligand>
</feature>
<comment type="cofactor">
    <cofactor evidence="2">
        <name>Fe(2+)</name>
        <dbReference type="ChEBI" id="CHEBI:29033"/>
    </cofactor>
    <text evidence="2">Binds 1 Fe(2+) ion.</text>
</comment>
<dbReference type="EMBL" id="MGDZ01000067">
    <property type="protein sequence ID" value="OGL72311.1"/>
    <property type="molecule type" value="Genomic_DNA"/>
</dbReference>
<organism evidence="3 4">
    <name type="scientific">Candidatus Uhrbacteria bacterium RIFCSPHIGHO2_02_FULL_57_19</name>
    <dbReference type="NCBI Taxonomy" id="1802391"/>
    <lineage>
        <taxon>Bacteria</taxon>
        <taxon>Candidatus Uhriibacteriota</taxon>
    </lineage>
</organism>
<protein>
    <recommendedName>
        <fullName evidence="2">Peptide deformylase</fullName>
        <shortName evidence="2">PDF</shortName>
        <ecNumber evidence="2">3.5.1.88</ecNumber>
    </recommendedName>
    <alternativeName>
        <fullName evidence="2">Polypeptide deformylase</fullName>
    </alternativeName>
</protein>